<dbReference type="EMBL" id="AP022345">
    <property type="protein sequence ID" value="BBU70048.1"/>
    <property type="molecule type" value="Genomic_DNA"/>
</dbReference>
<reference evidence="2" key="1">
    <citation type="submission" date="2020-01" db="EMBL/GenBank/DDBJ databases">
        <title>Phosphoaccumulans saitamaens gen. nov., sp. nov., a polyphosphate accumulating bacterium isolated from surface river water.</title>
        <authorList>
            <person name="Watanabe K."/>
            <person name="Suda W."/>
        </authorList>
    </citation>
    <scope>NUCLEOTIDE SEQUENCE [LARGE SCALE GENOMIC DNA]</scope>
    <source>
        <strain evidence="2">ICHIAU1</strain>
    </source>
</reference>
<name>A0A679HU96_9RHOO</name>
<dbReference type="RefSeq" id="WP_162049318.1">
    <property type="nucleotide sequence ID" value="NZ_AP019011.1"/>
</dbReference>
<dbReference type="Proteomes" id="UP000463961">
    <property type="component" value="Chromosome"/>
</dbReference>
<organism evidence="1 2">
    <name type="scientific">Fluviibacter phosphoraccumulans</name>
    <dbReference type="NCBI Taxonomy" id="1751046"/>
    <lineage>
        <taxon>Bacteria</taxon>
        <taxon>Pseudomonadati</taxon>
        <taxon>Pseudomonadota</taxon>
        <taxon>Betaproteobacteria</taxon>
        <taxon>Rhodocyclales</taxon>
        <taxon>Fluviibacteraceae</taxon>
        <taxon>Fluviibacter</taxon>
    </lineage>
</organism>
<keyword evidence="2" id="KW-1185">Reference proteome</keyword>
<gene>
    <name evidence="1" type="ORF">ICHIAU1_23310</name>
</gene>
<sequence>MNERNEMLMTDIQTGAAELVKLLDGIKAMTRGHAVSGLVDMALTRSVELENDCENLVDSLGCTV</sequence>
<accession>A0A679HU96</accession>
<evidence type="ECO:0000313" key="1">
    <source>
        <dbReference type="EMBL" id="BBU70048.1"/>
    </source>
</evidence>
<proteinExistence type="predicted"/>
<protein>
    <submittedName>
        <fullName evidence="1">Uncharacterized protein</fullName>
    </submittedName>
</protein>
<dbReference type="AlphaFoldDB" id="A0A679HU96"/>
<evidence type="ECO:0000313" key="2">
    <source>
        <dbReference type="Proteomes" id="UP000463961"/>
    </source>
</evidence>